<dbReference type="OrthoDB" id="8865791at2759"/>
<organism evidence="1 2">
    <name type="scientific">Ladona fulva</name>
    <name type="common">Scarce chaser dragonfly</name>
    <name type="synonym">Libellula fulva</name>
    <dbReference type="NCBI Taxonomy" id="123851"/>
    <lineage>
        <taxon>Eukaryota</taxon>
        <taxon>Metazoa</taxon>
        <taxon>Ecdysozoa</taxon>
        <taxon>Arthropoda</taxon>
        <taxon>Hexapoda</taxon>
        <taxon>Insecta</taxon>
        <taxon>Pterygota</taxon>
        <taxon>Palaeoptera</taxon>
        <taxon>Odonata</taxon>
        <taxon>Epiprocta</taxon>
        <taxon>Anisoptera</taxon>
        <taxon>Libelluloidea</taxon>
        <taxon>Libellulidae</taxon>
        <taxon>Ladona</taxon>
    </lineage>
</organism>
<evidence type="ECO:0000313" key="1">
    <source>
        <dbReference type="EMBL" id="KAG8237259.1"/>
    </source>
</evidence>
<reference evidence="1" key="1">
    <citation type="submission" date="2013-04" db="EMBL/GenBank/DDBJ databases">
        <authorList>
            <person name="Qu J."/>
            <person name="Murali S.C."/>
            <person name="Bandaranaike D."/>
            <person name="Bellair M."/>
            <person name="Blankenburg K."/>
            <person name="Chao H."/>
            <person name="Dinh H."/>
            <person name="Doddapaneni H."/>
            <person name="Downs B."/>
            <person name="Dugan-Rocha S."/>
            <person name="Elkadiri S."/>
            <person name="Gnanaolivu R.D."/>
            <person name="Hernandez B."/>
            <person name="Javaid M."/>
            <person name="Jayaseelan J.C."/>
            <person name="Lee S."/>
            <person name="Li M."/>
            <person name="Ming W."/>
            <person name="Munidasa M."/>
            <person name="Muniz J."/>
            <person name="Nguyen L."/>
            <person name="Ongeri F."/>
            <person name="Osuji N."/>
            <person name="Pu L.-L."/>
            <person name="Puazo M."/>
            <person name="Qu C."/>
            <person name="Quiroz J."/>
            <person name="Raj R."/>
            <person name="Weissenberger G."/>
            <person name="Xin Y."/>
            <person name="Zou X."/>
            <person name="Han Y."/>
            <person name="Richards S."/>
            <person name="Worley K."/>
            <person name="Muzny D."/>
            <person name="Gibbs R."/>
        </authorList>
    </citation>
    <scope>NUCLEOTIDE SEQUENCE</scope>
    <source>
        <strain evidence="1">Sampled in the wild</strain>
    </source>
</reference>
<gene>
    <name evidence="1" type="ORF">J437_LFUL011289</name>
</gene>
<sequence>MKGKCMCLLCGTFEAFANKHNVERHFQTNRGTFAKNYPKNSEIRKKKVCELKSKLSAQQSVFVRPLSKSKNPTMASFKIAHEEENTISRRAIQALQLSDSTALRRIEAIADDMQSQLKRDMETCEWFSLQFDESMDISDTSQLAVIIRMVFNDSTVKEELLKILPLKKRTREEDIYNVSKTHAAEIGVPLKKLLAITTCRALAMIGRTNSFVQER</sequence>
<dbReference type="EMBL" id="KZ309141">
    <property type="protein sequence ID" value="KAG8237259.1"/>
    <property type="molecule type" value="Genomic_DNA"/>
</dbReference>
<protein>
    <recommendedName>
        <fullName evidence="3">DUF4371 domain-containing protein</fullName>
    </recommendedName>
</protein>
<evidence type="ECO:0000313" key="2">
    <source>
        <dbReference type="Proteomes" id="UP000792457"/>
    </source>
</evidence>
<evidence type="ECO:0008006" key="3">
    <source>
        <dbReference type="Google" id="ProtNLM"/>
    </source>
</evidence>
<dbReference type="AlphaFoldDB" id="A0A8K0PB81"/>
<name>A0A8K0PB81_LADFU</name>
<accession>A0A8K0PB81</accession>
<keyword evidence="2" id="KW-1185">Reference proteome</keyword>
<reference evidence="1" key="2">
    <citation type="submission" date="2017-10" db="EMBL/GenBank/DDBJ databases">
        <title>Ladona fulva Genome sequencing and assembly.</title>
        <authorList>
            <person name="Murali S."/>
            <person name="Richards S."/>
            <person name="Bandaranaike D."/>
            <person name="Bellair M."/>
            <person name="Blankenburg K."/>
            <person name="Chao H."/>
            <person name="Dinh H."/>
            <person name="Doddapaneni H."/>
            <person name="Dugan-Rocha S."/>
            <person name="Elkadiri S."/>
            <person name="Gnanaolivu R."/>
            <person name="Hernandez B."/>
            <person name="Skinner E."/>
            <person name="Javaid M."/>
            <person name="Lee S."/>
            <person name="Li M."/>
            <person name="Ming W."/>
            <person name="Munidasa M."/>
            <person name="Muniz J."/>
            <person name="Nguyen L."/>
            <person name="Hughes D."/>
            <person name="Osuji N."/>
            <person name="Pu L.-L."/>
            <person name="Puazo M."/>
            <person name="Qu C."/>
            <person name="Quiroz J."/>
            <person name="Raj R."/>
            <person name="Weissenberger G."/>
            <person name="Xin Y."/>
            <person name="Zou X."/>
            <person name="Han Y."/>
            <person name="Worley K."/>
            <person name="Muzny D."/>
            <person name="Gibbs R."/>
        </authorList>
    </citation>
    <scope>NUCLEOTIDE SEQUENCE</scope>
    <source>
        <strain evidence="1">Sampled in the wild</strain>
    </source>
</reference>
<dbReference type="PANTHER" id="PTHR45913">
    <property type="entry name" value="EPM2A-INTERACTING PROTEIN 1"/>
    <property type="match status" value="1"/>
</dbReference>
<dbReference type="Proteomes" id="UP000792457">
    <property type="component" value="Unassembled WGS sequence"/>
</dbReference>
<proteinExistence type="predicted"/>
<comment type="caution">
    <text evidence="1">The sequence shown here is derived from an EMBL/GenBank/DDBJ whole genome shotgun (WGS) entry which is preliminary data.</text>
</comment>
<dbReference type="PANTHER" id="PTHR45913:SF21">
    <property type="entry name" value="DUF4371 DOMAIN-CONTAINING PROTEIN"/>
    <property type="match status" value="1"/>
</dbReference>